<feature type="region of interest" description="Disordered" evidence="1">
    <location>
        <begin position="106"/>
        <end position="177"/>
    </location>
</feature>
<feature type="compositionally biased region" description="Basic and acidic residues" evidence="1">
    <location>
        <begin position="44"/>
        <end position="53"/>
    </location>
</feature>
<proteinExistence type="predicted"/>
<dbReference type="EMBL" id="JAPFRF010000018">
    <property type="protein sequence ID" value="KAJ7308259.1"/>
    <property type="molecule type" value="Genomic_DNA"/>
</dbReference>
<keyword evidence="3" id="KW-1185">Reference proteome</keyword>
<feature type="region of interest" description="Disordered" evidence="1">
    <location>
        <begin position="1"/>
        <end position="88"/>
    </location>
</feature>
<feature type="compositionally biased region" description="Low complexity" evidence="1">
    <location>
        <begin position="1"/>
        <end position="24"/>
    </location>
</feature>
<sequence length="177" mass="18649">MATGRSRSAAALARAEAHLAQARLPGKGRQNRLPGSPETTPPLFDRRPPERPPESSPSPEASPRSLVRSLDELFSVDDDAPSDTSASTDFRANVLSLDDLAPVAASETEELKEKAVPIPATSPGAFHARDATEGDAGRLEEEAPEDPGETDISEQLSGVSGGAPSSTEATPRQRRVF</sequence>
<accession>A0A9Q0XAV6</accession>
<evidence type="ECO:0000313" key="3">
    <source>
        <dbReference type="Proteomes" id="UP001142489"/>
    </source>
</evidence>
<evidence type="ECO:0000256" key="1">
    <source>
        <dbReference type="SAM" id="MobiDB-lite"/>
    </source>
</evidence>
<comment type="caution">
    <text evidence="2">The sequence shown here is derived from an EMBL/GenBank/DDBJ whole genome shotgun (WGS) entry which is preliminary data.</text>
</comment>
<feature type="compositionally biased region" description="Acidic residues" evidence="1">
    <location>
        <begin position="142"/>
        <end position="152"/>
    </location>
</feature>
<name>A0A9Q0XAV6_9SAUR</name>
<feature type="compositionally biased region" description="Basic and acidic residues" evidence="1">
    <location>
        <begin position="127"/>
        <end position="141"/>
    </location>
</feature>
<organism evidence="2 3">
    <name type="scientific">Phrynocephalus forsythii</name>
    <dbReference type="NCBI Taxonomy" id="171643"/>
    <lineage>
        <taxon>Eukaryota</taxon>
        <taxon>Metazoa</taxon>
        <taxon>Chordata</taxon>
        <taxon>Craniata</taxon>
        <taxon>Vertebrata</taxon>
        <taxon>Euteleostomi</taxon>
        <taxon>Lepidosauria</taxon>
        <taxon>Squamata</taxon>
        <taxon>Bifurcata</taxon>
        <taxon>Unidentata</taxon>
        <taxon>Episquamata</taxon>
        <taxon>Toxicofera</taxon>
        <taxon>Iguania</taxon>
        <taxon>Acrodonta</taxon>
        <taxon>Agamidae</taxon>
        <taxon>Agaminae</taxon>
        <taxon>Phrynocephalus</taxon>
    </lineage>
</organism>
<protein>
    <submittedName>
        <fullName evidence="2">Uncharacterized protein</fullName>
    </submittedName>
</protein>
<gene>
    <name evidence="2" type="ORF">JRQ81_008785</name>
</gene>
<dbReference type="AlphaFoldDB" id="A0A9Q0XAV6"/>
<reference evidence="2" key="1">
    <citation type="journal article" date="2023" name="DNA Res.">
        <title>Chromosome-level genome assembly of Phrynocephalus forsythii using third-generation DNA sequencing and Hi-C analysis.</title>
        <authorList>
            <person name="Qi Y."/>
            <person name="Zhao W."/>
            <person name="Zhao Y."/>
            <person name="Niu C."/>
            <person name="Cao S."/>
            <person name="Zhang Y."/>
        </authorList>
    </citation>
    <scope>NUCLEOTIDE SEQUENCE</scope>
    <source>
        <tissue evidence="2">Muscle</tissue>
    </source>
</reference>
<evidence type="ECO:0000313" key="2">
    <source>
        <dbReference type="EMBL" id="KAJ7308259.1"/>
    </source>
</evidence>
<dbReference type="Proteomes" id="UP001142489">
    <property type="component" value="Unassembled WGS sequence"/>
</dbReference>
<feature type="compositionally biased region" description="Polar residues" evidence="1">
    <location>
        <begin position="153"/>
        <end position="170"/>
    </location>
</feature>